<comment type="caution">
    <text evidence="1">The sequence shown here is derived from an EMBL/GenBank/DDBJ whole genome shotgun (WGS) entry which is preliminary data.</text>
</comment>
<dbReference type="PANTHER" id="PTHR13228">
    <property type="entry name" value="CONSERVED OLIGOMERIC GOLGI COMPLEX COMPONENT 5"/>
    <property type="match status" value="1"/>
</dbReference>
<dbReference type="EMBL" id="JAPCXB010000060">
    <property type="protein sequence ID" value="KAJ1611378.1"/>
    <property type="molecule type" value="Genomic_DNA"/>
</dbReference>
<name>A0ABQ8P7T4_9CRYT</name>
<protein>
    <submittedName>
        <fullName evidence="1">Uncharacterized protein</fullName>
    </submittedName>
</protein>
<keyword evidence="2" id="KW-1185">Reference proteome</keyword>
<dbReference type="PANTHER" id="PTHR13228:SF3">
    <property type="entry name" value="CONSERVED OLIGOMERIC GOLGI COMPLEX SUBUNIT 5"/>
    <property type="match status" value="1"/>
</dbReference>
<proteinExistence type="predicted"/>
<reference evidence="1" key="1">
    <citation type="submission" date="2022-10" db="EMBL/GenBank/DDBJ databases">
        <title>Adaptive evolution leads to modifications in subtelomeric GC content in a zoonotic Cryptosporidium species.</title>
        <authorList>
            <person name="Li J."/>
            <person name="Feng Y."/>
            <person name="Xiao L."/>
        </authorList>
    </citation>
    <scope>NUCLEOTIDE SEQUENCE</scope>
    <source>
        <strain evidence="1">25894</strain>
    </source>
</reference>
<evidence type="ECO:0000313" key="2">
    <source>
        <dbReference type="Proteomes" id="UP001071777"/>
    </source>
</evidence>
<dbReference type="InterPro" id="IPR019465">
    <property type="entry name" value="Cog5"/>
</dbReference>
<gene>
    <name evidence="1" type="ORF">OJ252_1577</name>
</gene>
<organism evidence="1 2">
    <name type="scientific">Cryptosporidium canis</name>
    <dbReference type="NCBI Taxonomy" id="195482"/>
    <lineage>
        <taxon>Eukaryota</taxon>
        <taxon>Sar</taxon>
        <taxon>Alveolata</taxon>
        <taxon>Apicomplexa</taxon>
        <taxon>Conoidasida</taxon>
        <taxon>Coccidia</taxon>
        <taxon>Eucoccidiorida</taxon>
        <taxon>Eimeriorina</taxon>
        <taxon>Cryptosporidiidae</taxon>
        <taxon>Cryptosporidium</taxon>
    </lineage>
</organism>
<sequence>MLCEESSEKLTNQLIEELSDPTIFIRSCILRGPKHISKCINNIDIATKYVNDQLENQIIELGQLNTIQNLCNDFVKLEKYSKIIGTCFSNYKNSVDIDSIPIIEKYDNIKDHLLVSKRILQVQALCNRAIEFISLITRLKVQFGLKKGYNNDEYNNSMMFQTVFHDSVDISKTSKIIVELESMIYFNEESCVESEIFEGGINNSRVSSLEFVEVLQEDIKWLRRLSATYRQNGHKKLLKGVEEMDKDSIYSGCIILDQFGELWEHIDILVEDVALKRVNHAFQVCNLQKCIRNTDQADEVFVVTIEYATISIMAVIENALNQVIIGLKQLICIYDTLLENKISCQRNNQMNFVNTFWEKCSLILESVFNNIYSVNTKNSNTHQMPLGKEIIVNNSLKLEQIFHLLINCYPDISTLFNNAMKNIKALLSSSSKTIASTITHEKSILNSISKIRETYLLSVKDRFSKVFETLIPDGDHPLYSYEKLNNKISDIIHEITKEMIRTASCLDISTRIYDIFKNELLCFMVTCETVIQPEGGIITYFERTGNYTNSNFLIENNVQLKKRLPLPAHSHHLNACISTIAAILSDKVKIMCEIDHINNIDTSERDRITELLRSLQYKSTGKWFSQTSSAILELHTLRGAKTKADYTPEHKNLVASSQEIVNNFVQNWIPLLSQHQFWSKCYALFCRNLIIIFLVDFTLRKEFDEASCFEIAEEIVSLQSIISHFTSDQTTKCLLLNDIKMIQDFRRVLFSDIKSIEEAINSQNNLVIKESSNNDILWDSINNLDNILFPIHILNRIYCHIASCSCISPIKSFTEHFGVNNSHISINIANSLFSQLNKYPTCESDTDLFVIFNIFRQNANNEFANDPKLLSSMIIDYVNIIEGEIHNGNPHIENYDYTGQFNVILNYIRKTC</sequence>
<evidence type="ECO:0000313" key="1">
    <source>
        <dbReference type="EMBL" id="KAJ1611378.1"/>
    </source>
</evidence>
<dbReference type="Proteomes" id="UP001071777">
    <property type="component" value="Unassembled WGS sequence"/>
</dbReference>
<accession>A0ABQ8P7T4</accession>